<reference evidence="2 3" key="1">
    <citation type="submission" date="2017-08" db="EMBL/GenBank/DDBJ databases">
        <title>Harnessing the power of phylogenomics to disentangle the directionality and signatures of interkingdom host jumping in the parasitic fungal genus Tolypocladium.</title>
        <authorList>
            <person name="Quandt C.A."/>
            <person name="Patterson W."/>
            <person name="Spatafora J.W."/>
        </authorList>
    </citation>
    <scope>NUCLEOTIDE SEQUENCE [LARGE SCALE GENOMIC DNA]</scope>
    <source>
        <strain evidence="2 3">CBS 113982</strain>
    </source>
</reference>
<protein>
    <recommendedName>
        <fullName evidence="4">Charged multivesicular body protein 7</fullName>
    </recommendedName>
</protein>
<gene>
    <name evidence="2" type="ORF">TCAP_06564</name>
</gene>
<dbReference type="GO" id="GO:0005771">
    <property type="term" value="C:multivesicular body"/>
    <property type="evidence" value="ECO:0007669"/>
    <property type="project" value="TreeGrafter"/>
</dbReference>
<dbReference type="Pfam" id="PF03357">
    <property type="entry name" value="Snf7"/>
    <property type="match status" value="1"/>
</dbReference>
<dbReference type="PANTHER" id="PTHR22761">
    <property type="entry name" value="CHARGED MULTIVESICULAR BODY PROTEIN"/>
    <property type="match status" value="1"/>
</dbReference>
<dbReference type="EMBL" id="NRSZ01001089">
    <property type="protein sequence ID" value="PNY23500.1"/>
    <property type="molecule type" value="Genomic_DNA"/>
</dbReference>
<feature type="compositionally biased region" description="Basic and acidic residues" evidence="1">
    <location>
        <begin position="449"/>
        <end position="479"/>
    </location>
</feature>
<dbReference type="InterPro" id="IPR005024">
    <property type="entry name" value="Snf7_fam"/>
</dbReference>
<evidence type="ECO:0000256" key="1">
    <source>
        <dbReference type="SAM" id="MobiDB-lite"/>
    </source>
</evidence>
<proteinExistence type="predicted"/>
<dbReference type="Gene3D" id="6.10.140.1230">
    <property type="match status" value="1"/>
</dbReference>
<dbReference type="AlphaFoldDB" id="A0A2K3Q7H7"/>
<sequence length="525" mass="57730">LSLASKQSQGSLSFVTRVCCPCSYPNDNIVLPPPATRRLVRVPKLAQNQKMGQLADYLIQHDANFRNPDRVPPRARLPALYSDFRSQRTLNPDGYRANASAWRGALSLLASHGLLSRRGSGSDMLVLDVDDSLLRSLEDRQFGQPLALGTAIREAVTGGDFLPLQDFLNSAQSIYSKRSWSDLPWNAMGWTLRQLGIMDPARGEDKLPTGRYVMVENVDAASKGLARRMADKTSRLDRIFTKSQFRAAFASDPTSIRQLSETDVDVLLTFLARDKHTIEYDGHTIRVRAAGEQGGITEEDTAIASIKELTARLRRQTDLLNSRIDELTNEAKSAVVRKSRVTALAALKSKKLAESSLSQRFATLNQLEEVAARIEQASDQVQLVKILESSAGVLRNLNSQVGGAARVDSVMHRLREQVNDTDEVTAILAERLGAAVDEDEIDEELEALEREERDKEKEAQRSKAEAEAEAEAAKAKEELDSLPSVPVEAAPDRESARTPTSETGIAHLSLGAPPRDKAEPALSNM</sequence>
<dbReference type="OrthoDB" id="10250120at2759"/>
<dbReference type="Proteomes" id="UP000236621">
    <property type="component" value="Unassembled WGS sequence"/>
</dbReference>
<feature type="non-terminal residue" evidence="2">
    <location>
        <position position="1"/>
    </location>
</feature>
<dbReference type="GO" id="GO:0006900">
    <property type="term" value="P:vesicle budding from membrane"/>
    <property type="evidence" value="ECO:0007669"/>
    <property type="project" value="TreeGrafter"/>
</dbReference>
<keyword evidence="3" id="KW-1185">Reference proteome</keyword>
<name>A0A2K3Q7H7_9HYPO</name>
<dbReference type="GO" id="GO:0000815">
    <property type="term" value="C:ESCRT III complex"/>
    <property type="evidence" value="ECO:0007669"/>
    <property type="project" value="TreeGrafter"/>
</dbReference>
<feature type="region of interest" description="Disordered" evidence="1">
    <location>
        <begin position="449"/>
        <end position="525"/>
    </location>
</feature>
<accession>A0A2K3Q7H7</accession>
<dbReference type="GO" id="GO:0009898">
    <property type="term" value="C:cytoplasmic side of plasma membrane"/>
    <property type="evidence" value="ECO:0007669"/>
    <property type="project" value="TreeGrafter"/>
</dbReference>
<comment type="caution">
    <text evidence="2">The sequence shown here is derived from an EMBL/GenBank/DDBJ whole genome shotgun (WGS) entry which is preliminary data.</text>
</comment>
<dbReference type="STRING" id="45235.A0A2K3Q7H7"/>
<dbReference type="GO" id="GO:0032511">
    <property type="term" value="P:late endosome to vacuole transport via multivesicular body sorting pathway"/>
    <property type="evidence" value="ECO:0007669"/>
    <property type="project" value="TreeGrafter"/>
</dbReference>
<evidence type="ECO:0000313" key="3">
    <source>
        <dbReference type="Proteomes" id="UP000236621"/>
    </source>
</evidence>
<evidence type="ECO:0000313" key="2">
    <source>
        <dbReference type="EMBL" id="PNY23500.1"/>
    </source>
</evidence>
<evidence type="ECO:0008006" key="4">
    <source>
        <dbReference type="Google" id="ProtNLM"/>
    </source>
</evidence>
<organism evidence="2 3">
    <name type="scientific">Tolypocladium capitatum</name>
    <dbReference type="NCBI Taxonomy" id="45235"/>
    <lineage>
        <taxon>Eukaryota</taxon>
        <taxon>Fungi</taxon>
        <taxon>Dikarya</taxon>
        <taxon>Ascomycota</taxon>
        <taxon>Pezizomycotina</taxon>
        <taxon>Sordariomycetes</taxon>
        <taxon>Hypocreomycetidae</taxon>
        <taxon>Hypocreales</taxon>
        <taxon>Ophiocordycipitaceae</taxon>
        <taxon>Tolypocladium</taxon>
    </lineage>
</organism>
<dbReference type="PANTHER" id="PTHR22761:SF18">
    <property type="entry name" value="SORTING PROTEIN SNF7 FAMILY PROTEIN, PUTATIVE (AFU_ORTHOLOGUE AFUA_2G16692)-RELATED"/>
    <property type="match status" value="1"/>
</dbReference>